<gene>
    <name evidence="4" type="ORF">QJ036_01730</name>
</gene>
<keyword evidence="5" id="KW-1185">Reference proteome</keyword>
<dbReference type="InterPro" id="IPR041522">
    <property type="entry name" value="CdaR_GGDEF"/>
</dbReference>
<protein>
    <submittedName>
        <fullName evidence="4">Helix-turn-helix domain-containing protein</fullName>
    </submittedName>
</protein>
<dbReference type="PANTHER" id="PTHR33744:SF1">
    <property type="entry name" value="DNA-BINDING TRANSCRIPTIONAL ACTIVATOR ADER"/>
    <property type="match status" value="1"/>
</dbReference>
<name>A0AAP4B7H8_9FIRM</name>
<dbReference type="InterPro" id="IPR051448">
    <property type="entry name" value="CdaR-like_regulators"/>
</dbReference>
<dbReference type="Gene3D" id="1.10.10.2840">
    <property type="entry name" value="PucR C-terminal helix-turn-helix domain"/>
    <property type="match status" value="1"/>
</dbReference>
<dbReference type="InterPro" id="IPR042070">
    <property type="entry name" value="PucR_C-HTH_sf"/>
</dbReference>
<dbReference type="Pfam" id="PF13556">
    <property type="entry name" value="HTH_30"/>
    <property type="match status" value="1"/>
</dbReference>
<feature type="domain" description="CdaR GGDEF-like" evidence="3">
    <location>
        <begin position="292"/>
        <end position="389"/>
    </location>
</feature>
<organism evidence="4 5">
    <name type="scientific">Fusibacillus kribbianus</name>
    <dbReference type="NCBI Taxonomy" id="3044208"/>
    <lineage>
        <taxon>Bacteria</taxon>
        <taxon>Bacillati</taxon>
        <taxon>Bacillota</taxon>
        <taxon>Clostridia</taxon>
        <taxon>Lachnospirales</taxon>
        <taxon>Lachnospiraceae</taxon>
        <taxon>Fusibacillus</taxon>
    </lineage>
</organism>
<sequence>MKLNTSIIYEQLKQKYSVKLYGGGTPKMVYSSPELYIDNTFRFLSDRIYLATVEHLPSRPVIEKRVLLVCIGDSPRLNYYKEQASVILIQEHVDFFEVYKTLQEIFETYFEWESRILDLFMHSPTIQDILVCSYPIFRRPLFVLNASFQYAASMLPPESSYQNSHWIPSAGSLNSESFLSFLKEKDVSMDAHGAFRWEFEECTVLCVNLFDSSNTYIGCLCCDEAGIPFFNGEEKLMEYLAGMIERISEISPVLLNNEHRSLKKILQNMMGEKILSQNEKLLLRSSNHKQNYLCASIHCLKQLSRIPIDYVCSVLENLFDGSIFFEQNNTILGLIPASLLTAENASYREIKKQLDTLIDELILCAGFSNPFTDLYSLRTYYLQAEAAIDNGHIYHPEQSIYYFADYALTEMIINAFGAFPIESYFPDGFRKLIEHDKSSDVSYLATLDVFLEENMSYSKAAGRLFIHRSTLLERIERIKQELSSDLKNPAERLKLQIILKALLIEKEIKK</sequence>
<dbReference type="RefSeq" id="WP_283229701.1">
    <property type="nucleotide sequence ID" value="NZ_JASGBQ010000001.1"/>
</dbReference>
<evidence type="ECO:0000313" key="5">
    <source>
        <dbReference type="Proteomes" id="UP001300383"/>
    </source>
</evidence>
<evidence type="ECO:0000313" key="4">
    <source>
        <dbReference type="EMBL" id="MDI9241199.1"/>
    </source>
</evidence>
<dbReference type="Proteomes" id="UP001300383">
    <property type="component" value="Unassembled WGS sequence"/>
</dbReference>
<proteinExistence type="inferred from homology"/>
<feature type="domain" description="PucR C-terminal helix-turn-helix" evidence="2">
    <location>
        <begin position="443"/>
        <end position="501"/>
    </location>
</feature>
<dbReference type="InterPro" id="IPR025736">
    <property type="entry name" value="PucR_C-HTH_dom"/>
</dbReference>
<evidence type="ECO:0000259" key="2">
    <source>
        <dbReference type="Pfam" id="PF13556"/>
    </source>
</evidence>
<accession>A0AAP4B7H8</accession>
<dbReference type="Pfam" id="PF17853">
    <property type="entry name" value="GGDEF_2"/>
    <property type="match status" value="1"/>
</dbReference>
<evidence type="ECO:0000259" key="3">
    <source>
        <dbReference type="Pfam" id="PF17853"/>
    </source>
</evidence>
<comment type="similarity">
    <text evidence="1">Belongs to the CdaR family.</text>
</comment>
<reference evidence="4 5" key="1">
    <citation type="submission" date="2023-05" db="EMBL/GenBank/DDBJ databases">
        <title>[ruminococcus] sp. nov., isolated from a pig farm feces dump.</title>
        <authorList>
            <person name="Chang Y.-H."/>
        </authorList>
    </citation>
    <scope>NUCLEOTIDE SEQUENCE [LARGE SCALE GENOMIC DNA]</scope>
    <source>
        <strain evidence="4 5">YH-rum2234</strain>
    </source>
</reference>
<comment type="caution">
    <text evidence="4">The sequence shown here is derived from an EMBL/GenBank/DDBJ whole genome shotgun (WGS) entry which is preliminary data.</text>
</comment>
<evidence type="ECO:0000256" key="1">
    <source>
        <dbReference type="ARBA" id="ARBA00006754"/>
    </source>
</evidence>
<dbReference type="PANTHER" id="PTHR33744">
    <property type="entry name" value="CARBOHYDRATE DIACID REGULATOR"/>
    <property type="match status" value="1"/>
</dbReference>
<dbReference type="AlphaFoldDB" id="A0AAP4B7H8"/>
<dbReference type="EMBL" id="JASGBQ010000001">
    <property type="protein sequence ID" value="MDI9241199.1"/>
    <property type="molecule type" value="Genomic_DNA"/>
</dbReference>